<keyword evidence="2" id="KW-1185">Reference proteome</keyword>
<protein>
    <submittedName>
        <fullName evidence="1">Uncharacterized protein</fullName>
    </submittedName>
</protein>
<evidence type="ECO:0000313" key="2">
    <source>
        <dbReference type="Proteomes" id="UP001597186"/>
    </source>
</evidence>
<name>A0ABW4EJ43_9RHOB</name>
<dbReference type="EMBL" id="JBHUDD010000104">
    <property type="protein sequence ID" value="MFD1510437.1"/>
    <property type="molecule type" value="Genomic_DNA"/>
</dbReference>
<comment type="caution">
    <text evidence="1">The sequence shown here is derived from an EMBL/GenBank/DDBJ whole genome shotgun (WGS) entry which is preliminary data.</text>
</comment>
<organism evidence="1 2">
    <name type="scientific">Lacimonas salitolerans</name>
    <dbReference type="NCBI Taxonomy" id="1323750"/>
    <lineage>
        <taxon>Bacteria</taxon>
        <taxon>Pseudomonadati</taxon>
        <taxon>Pseudomonadota</taxon>
        <taxon>Alphaproteobacteria</taxon>
        <taxon>Rhodobacterales</taxon>
        <taxon>Paracoccaceae</taxon>
        <taxon>Lacimonas</taxon>
    </lineage>
</organism>
<proteinExistence type="predicted"/>
<gene>
    <name evidence="1" type="ORF">ACFTOW_13620</name>
</gene>
<reference evidence="2" key="1">
    <citation type="journal article" date="2019" name="Int. J. Syst. Evol. Microbiol.">
        <title>The Global Catalogue of Microorganisms (GCM) 10K type strain sequencing project: providing services to taxonomists for standard genome sequencing and annotation.</title>
        <authorList>
            <consortium name="The Broad Institute Genomics Platform"/>
            <consortium name="The Broad Institute Genome Sequencing Center for Infectious Disease"/>
            <person name="Wu L."/>
            <person name="Ma J."/>
        </authorList>
    </citation>
    <scope>NUCLEOTIDE SEQUENCE [LARGE SCALE GENOMIC DNA]</scope>
    <source>
        <strain evidence="2">CGMCC 1.12477</strain>
    </source>
</reference>
<accession>A0ABW4EJ43</accession>
<feature type="non-terminal residue" evidence="1">
    <location>
        <position position="1"/>
    </location>
</feature>
<evidence type="ECO:0000313" key="1">
    <source>
        <dbReference type="EMBL" id="MFD1510437.1"/>
    </source>
</evidence>
<sequence>ITLPHNILCLKQMTGNQTTHTNREIAKIFSSFFPEDFDSIPKLIEDLSHEISASLKKGLTLSQARDISNRYDLKRFGFVVKTWLDRLAAEKRSLRDLCGLTRHASRRAACSCRSR</sequence>
<dbReference type="RefSeq" id="WP_379916615.1">
    <property type="nucleotide sequence ID" value="NZ_JBHUDD010000104.1"/>
</dbReference>
<dbReference type="Proteomes" id="UP001597186">
    <property type="component" value="Unassembled WGS sequence"/>
</dbReference>